<dbReference type="PROSITE" id="PS50010">
    <property type="entry name" value="DH_2"/>
    <property type="match status" value="1"/>
</dbReference>
<feature type="compositionally biased region" description="Acidic residues" evidence="18">
    <location>
        <begin position="771"/>
        <end position="781"/>
    </location>
</feature>
<feature type="domain" description="PH" evidence="19">
    <location>
        <begin position="648"/>
        <end position="745"/>
    </location>
</feature>
<keyword evidence="10" id="KW-0344">Guanine-nucleotide releasing factor</keyword>
<evidence type="ECO:0000256" key="14">
    <source>
        <dbReference type="ARBA" id="ARBA00023273"/>
    </source>
</evidence>
<keyword evidence="14" id="KW-0966">Cell projection</keyword>
<dbReference type="FunFam" id="1.20.900.10:FF:000021">
    <property type="entry name" value="FERM, RhoGEF and pleckstrin domain-containing protein 1"/>
    <property type="match status" value="1"/>
</dbReference>
<dbReference type="AlphaFoldDB" id="A0A8C2A871"/>
<evidence type="ECO:0000256" key="17">
    <source>
        <dbReference type="ARBA" id="ARBA00042170"/>
    </source>
</evidence>
<evidence type="ECO:0000313" key="22">
    <source>
        <dbReference type="Ensembl" id="ENSCCRP00015101576.1"/>
    </source>
</evidence>
<evidence type="ECO:0000256" key="3">
    <source>
        <dbReference type="ARBA" id="ARBA00004486"/>
    </source>
</evidence>
<dbReference type="PROSITE" id="PS50057">
    <property type="entry name" value="FERM_3"/>
    <property type="match status" value="1"/>
</dbReference>
<evidence type="ECO:0000256" key="11">
    <source>
        <dbReference type="ARBA" id="ARBA00022737"/>
    </source>
</evidence>
<evidence type="ECO:0000259" key="21">
    <source>
        <dbReference type="PROSITE" id="PS50057"/>
    </source>
</evidence>
<dbReference type="Ensembl" id="ENSCCRT00015104856.1">
    <property type="protein sequence ID" value="ENSCCRP00015101576.1"/>
    <property type="gene ID" value="ENSCCRG00015039111.1"/>
</dbReference>
<dbReference type="PANTHER" id="PTHR45858:SF2">
    <property type="entry name" value="FERM, ARHGEF AND PLECKSTRIN DOMAIN-CONTAINING PROTEIN 1"/>
    <property type="match status" value="1"/>
</dbReference>
<dbReference type="InterPro" id="IPR019748">
    <property type="entry name" value="FERM_central"/>
</dbReference>
<dbReference type="InterPro" id="IPR035963">
    <property type="entry name" value="FERM_2"/>
</dbReference>
<dbReference type="SUPFAM" id="SSF54236">
    <property type="entry name" value="Ubiquitin-like"/>
    <property type="match status" value="1"/>
</dbReference>
<dbReference type="CDD" id="cd14473">
    <property type="entry name" value="FERM_B-lobe"/>
    <property type="match status" value="1"/>
</dbReference>
<feature type="domain" description="FERM" evidence="21">
    <location>
        <begin position="41"/>
        <end position="322"/>
    </location>
</feature>
<evidence type="ECO:0000256" key="12">
    <source>
        <dbReference type="ARBA" id="ARBA00023018"/>
    </source>
</evidence>
<dbReference type="CDD" id="cd00160">
    <property type="entry name" value="RhoGEF"/>
    <property type="match status" value="1"/>
</dbReference>
<dbReference type="InterPro" id="IPR035899">
    <property type="entry name" value="DBL_dom_sf"/>
</dbReference>
<dbReference type="FunFam" id="1.20.80.10:FF:000005">
    <property type="entry name" value="FERM, RhoGEF and pleckstrin domain-containing protein 1"/>
    <property type="match status" value="1"/>
</dbReference>
<evidence type="ECO:0000256" key="6">
    <source>
        <dbReference type="ARBA" id="ARBA00022473"/>
    </source>
</evidence>
<accession>A0A8C2A871</accession>
<dbReference type="SMART" id="SM01196">
    <property type="entry name" value="FERM_C"/>
    <property type="match status" value="1"/>
</dbReference>
<dbReference type="InterPro" id="IPR041788">
    <property type="entry name" value="FARP1/FARP2/FRMD7_FERM_C"/>
</dbReference>
<dbReference type="SMART" id="SM00233">
    <property type="entry name" value="PH"/>
    <property type="match status" value="2"/>
</dbReference>
<dbReference type="FunFam" id="3.10.20.90:FF:000040">
    <property type="entry name" value="FERM, RhoGEF and pleckstrin domain-containing protein"/>
    <property type="match status" value="1"/>
</dbReference>
<dbReference type="CDD" id="cd13193">
    <property type="entry name" value="FERM_C_FARP1-like"/>
    <property type="match status" value="1"/>
</dbReference>
<dbReference type="InterPro" id="IPR014352">
    <property type="entry name" value="FERM/acyl-CoA-bd_prot_sf"/>
</dbReference>
<keyword evidence="11" id="KW-0677">Repeat</keyword>
<dbReference type="Pfam" id="PF09380">
    <property type="entry name" value="FERM_C"/>
    <property type="match status" value="1"/>
</dbReference>
<dbReference type="SMART" id="SM00295">
    <property type="entry name" value="B41"/>
    <property type="match status" value="1"/>
</dbReference>
<keyword evidence="13" id="KW-0472">Membrane</keyword>
<evidence type="ECO:0000256" key="2">
    <source>
        <dbReference type="ARBA" id="ARBA00004413"/>
    </source>
</evidence>
<dbReference type="InterPro" id="IPR018979">
    <property type="entry name" value="FERM_N"/>
</dbReference>
<dbReference type="GO" id="GO:0005085">
    <property type="term" value="F:guanyl-nucleotide exchange factor activity"/>
    <property type="evidence" value="ECO:0007669"/>
    <property type="project" value="UniProtKB-KW"/>
</dbReference>
<sequence>MVEPEERPSVAGQRLGAPESMGISTLEPGQRPPTMPPGRQVSIRVQMLDDTQEVFEVSQRAPGKVLFDLVCAHLNLIEGDYFGLEFQDQRKMTVWLDLLKPTLKQIRRPKNTILRFVVKFFPPDHSQLLEELTRYLFALQIKHDLACGRLTCNESSAALLVSHIVQSEIGDFDEVQCKQHLLNNKYIPEQDALMDKIIEYHRKHVGQTPAESDYQLLEIARRLEMYGVRLYPAKDREGTKLSLAVAHSGVLVFQGHTKINAFNWSKVRKLSFKRKRFLIKLRPDLNQSNCQDTLEFMMGSRDCCKVFWKICVEYHAFFRLFEEPKPKPKPVLFTRGSSFRFSGRTQRQVIDYVKDSEFKKVPFERSPQHSESPSAGQVMVNGQKQSLSLGQSPDRRQPSPLTSPLLTDAGFVRTDDEDEVRRKRFPTDKAYFIAKELLTTERTYLKDLEVITSFQKSVGKDEAMPDSLRNLIFANFEPVYKFHETFLNDVEQRLAQWEGRSNAHIKGDYQRVGDVMLKNIQGLKLLTAHLQKHSEALLELERTCRSSRRLEGLCRDFELQKVCYLPLNIFFLRPLHRLMHYKQILERLCKHYPPTHDDFRDSRAALADISEMVVQLHGTLIKMENFQKLLELKKDLTGVDDLAIPGREFIRLGCLSKLSGKGLQQRMFFLFNDVLMYTSRGMTASNQFKVNGQLPMYGMTIRESEDEWGVPHSFTLFGQRQSVVVAASSESEMEKWVEDIKMAIELADKCNGSSAEILSSSFTDSKSPEESSADQESEDDLSASRTSLERQTPHRGNTTVHVCWHRNTSVSMVDFSVALENQLSGNLLRKFKNSNGWQKLWVVFTNFSLFFYKTHQDEFPLASLPLLGYSITVPSESENIHKDYVFKLHFKSHVYYFRSESEYSFERYSTNTNLILNKMVYL</sequence>
<dbReference type="Gene3D" id="2.30.29.30">
    <property type="entry name" value="Pleckstrin-homology domain (PH domain)/Phosphotyrosine-binding domain (PTB)"/>
    <property type="match status" value="3"/>
</dbReference>
<dbReference type="InterPro" id="IPR011993">
    <property type="entry name" value="PH-like_dom_sf"/>
</dbReference>
<evidence type="ECO:0000256" key="4">
    <source>
        <dbReference type="ARBA" id="ARBA00004514"/>
    </source>
</evidence>
<evidence type="ECO:0000256" key="16">
    <source>
        <dbReference type="ARBA" id="ARBA00040395"/>
    </source>
</evidence>
<evidence type="ECO:0000256" key="7">
    <source>
        <dbReference type="ARBA" id="ARBA00022475"/>
    </source>
</evidence>
<keyword evidence="6" id="KW-0217">Developmental protein</keyword>
<dbReference type="FunFam" id="2.30.29.30:FF:000046">
    <property type="entry name" value="FERM, RhoGEF and pleckstrin domain-containing protein 1"/>
    <property type="match status" value="1"/>
</dbReference>
<protein>
    <recommendedName>
        <fullName evidence="16">FERM, ARHGEF and pleckstrin domain-containing protein 1</fullName>
    </recommendedName>
    <alternativeName>
        <fullName evidence="17">FERM, RhoGEF and pleckstrin domain-containing protein 1</fullName>
    </alternativeName>
</protein>
<dbReference type="Pfam" id="PF00621">
    <property type="entry name" value="RhoGEF"/>
    <property type="match status" value="1"/>
</dbReference>
<dbReference type="Pfam" id="PF00373">
    <property type="entry name" value="FERM_M"/>
    <property type="match status" value="1"/>
</dbReference>
<dbReference type="Proteomes" id="UP000694700">
    <property type="component" value="Unplaced"/>
</dbReference>
<dbReference type="Gene3D" id="1.20.900.10">
    <property type="entry name" value="Dbl homology (DH) domain"/>
    <property type="match status" value="1"/>
</dbReference>
<keyword evidence="12" id="KW-0770">Synapse</keyword>
<dbReference type="Gene3D" id="1.20.80.10">
    <property type="match status" value="1"/>
</dbReference>
<dbReference type="GO" id="GO:0043197">
    <property type="term" value="C:dendritic spine"/>
    <property type="evidence" value="ECO:0007669"/>
    <property type="project" value="UniProtKB-SubCell"/>
</dbReference>
<evidence type="ECO:0000256" key="18">
    <source>
        <dbReference type="SAM" id="MobiDB-lite"/>
    </source>
</evidence>
<dbReference type="CDD" id="cd17189">
    <property type="entry name" value="FERM_F1_FARP1"/>
    <property type="match status" value="1"/>
</dbReference>
<dbReference type="InterPro" id="IPR051835">
    <property type="entry name" value="RAC1-GEF"/>
</dbReference>
<dbReference type="GO" id="GO:0005886">
    <property type="term" value="C:plasma membrane"/>
    <property type="evidence" value="ECO:0007669"/>
    <property type="project" value="UniProtKB-SubCell"/>
</dbReference>
<feature type="domain" description="PH" evidence="19">
    <location>
        <begin position="820"/>
        <end position="917"/>
    </location>
</feature>
<dbReference type="PROSITE" id="PS50003">
    <property type="entry name" value="PH_DOMAIN"/>
    <property type="match status" value="2"/>
</dbReference>
<feature type="domain" description="DH" evidence="20">
    <location>
        <begin position="429"/>
        <end position="619"/>
    </location>
</feature>
<evidence type="ECO:0000256" key="13">
    <source>
        <dbReference type="ARBA" id="ARBA00023136"/>
    </source>
</evidence>
<dbReference type="Pfam" id="PF09379">
    <property type="entry name" value="FERM_N"/>
    <property type="match status" value="1"/>
</dbReference>
<dbReference type="Pfam" id="PF00169">
    <property type="entry name" value="PH"/>
    <property type="match status" value="2"/>
</dbReference>
<evidence type="ECO:0000256" key="5">
    <source>
        <dbReference type="ARBA" id="ARBA00004552"/>
    </source>
</evidence>
<dbReference type="InterPro" id="IPR001849">
    <property type="entry name" value="PH_domain"/>
</dbReference>
<dbReference type="InterPro" id="IPR029071">
    <property type="entry name" value="Ubiquitin-like_domsf"/>
</dbReference>
<dbReference type="PRINTS" id="PR00661">
    <property type="entry name" value="ERMFAMILY"/>
</dbReference>
<dbReference type="CDD" id="cd01220">
    <property type="entry name" value="PH1_FARP1-like"/>
    <property type="match status" value="1"/>
</dbReference>
<evidence type="ECO:0000256" key="15">
    <source>
        <dbReference type="ARBA" id="ARBA00034102"/>
    </source>
</evidence>
<dbReference type="PANTHER" id="PTHR45858">
    <property type="entry name" value="FERM DOMAIN CONTAINING PROTEIN"/>
    <property type="match status" value="1"/>
</dbReference>
<evidence type="ECO:0000313" key="23">
    <source>
        <dbReference type="Proteomes" id="UP000694700"/>
    </source>
</evidence>
<dbReference type="CDD" id="cd13235">
    <property type="entry name" value="PH2_FARP1-like"/>
    <property type="match status" value="1"/>
</dbReference>
<dbReference type="InterPro" id="IPR000219">
    <property type="entry name" value="DH_dom"/>
</dbReference>
<reference evidence="22" key="1">
    <citation type="submission" date="2025-08" db="UniProtKB">
        <authorList>
            <consortium name="Ensembl"/>
        </authorList>
    </citation>
    <scope>IDENTIFICATION</scope>
</reference>
<dbReference type="SUPFAM" id="SSF50729">
    <property type="entry name" value="PH domain-like"/>
    <property type="match status" value="3"/>
</dbReference>
<name>A0A8C2A871_CYPCA</name>
<organism evidence="22 23">
    <name type="scientific">Cyprinus carpio</name>
    <name type="common">Common carp</name>
    <dbReference type="NCBI Taxonomy" id="7962"/>
    <lineage>
        <taxon>Eukaryota</taxon>
        <taxon>Metazoa</taxon>
        <taxon>Chordata</taxon>
        <taxon>Craniata</taxon>
        <taxon>Vertebrata</taxon>
        <taxon>Euteleostomi</taxon>
        <taxon>Actinopterygii</taxon>
        <taxon>Neopterygii</taxon>
        <taxon>Teleostei</taxon>
        <taxon>Ostariophysi</taxon>
        <taxon>Cypriniformes</taxon>
        <taxon>Cyprinidae</taxon>
        <taxon>Cyprininae</taxon>
        <taxon>Cyprinus</taxon>
    </lineage>
</organism>
<dbReference type="GO" id="GO:0005829">
    <property type="term" value="C:cytosol"/>
    <property type="evidence" value="ECO:0007669"/>
    <property type="project" value="UniProtKB-SubCell"/>
</dbReference>
<dbReference type="SUPFAM" id="SSF47031">
    <property type="entry name" value="Second domain of FERM"/>
    <property type="match status" value="1"/>
</dbReference>
<dbReference type="SMART" id="SM01195">
    <property type="entry name" value="FA"/>
    <property type="match status" value="1"/>
</dbReference>
<dbReference type="InterPro" id="IPR014847">
    <property type="entry name" value="FA"/>
</dbReference>
<dbReference type="GO" id="GO:0030175">
    <property type="term" value="C:filopodium"/>
    <property type="evidence" value="ECO:0007669"/>
    <property type="project" value="UniProtKB-SubCell"/>
</dbReference>
<dbReference type="InterPro" id="IPR019749">
    <property type="entry name" value="Band_41_domain"/>
</dbReference>
<comment type="subcellular location">
    <subcellularLocation>
        <location evidence="2">Cell membrane</location>
        <topology evidence="2">Peripheral membrane protein</topology>
        <orientation evidence="2">Cytoplasmic side</orientation>
    </subcellularLocation>
    <subcellularLocation>
        <location evidence="1">Cell projection</location>
        <location evidence="1">Dendrite</location>
    </subcellularLocation>
    <subcellularLocation>
        <location evidence="5">Cell projection</location>
        <location evidence="5">Dendritic spine</location>
    </subcellularLocation>
    <subcellularLocation>
        <location evidence="3">Cell projection</location>
        <location evidence="3">Filopodium</location>
    </subcellularLocation>
    <subcellularLocation>
        <location evidence="4">Cytoplasm</location>
        <location evidence="4">Cytosol</location>
    </subcellularLocation>
    <subcellularLocation>
        <location evidence="15">Synapse</location>
        <location evidence="15">Synaptosome</location>
    </subcellularLocation>
</comment>
<feature type="region of interest" description="Disordered" evidence="18">
    <location>
        <begin position="759"/>
        <end position="794"/>
    </location>
</feature>
<dbReference type="Gene3D" id="3.10.20.90">
    <property type="entry name" value="Phosphatidylinositol 3-kinase Catalytic Subunit, Chain A, domain 1"/>
    <property type="match status" value="1"/>
</dbReference>
<evidence type="ECO:0000259" key="20">
    <source>
        <dbReference type="PROSITE" id="PS50010"/>
    </source>
</evidence>
<proteinExistence type="predicted"/>
<evidence type="ECO:0000256" key="9">
    <source>
        <dbReference type="ARBA" id="ARBA00022599"/>
    </source>
</evidence>
<evidence type="ECO:0000256" key="10">
    <source>
        <dbReference type="ARBA" id="ARBA00022658"/>
    </source>
</evidence>
<evidence type="ECO:0000256" key="8">
    <source>
        <dbReference type="ARBA" id="ARBA00022490"/>
    </source>
</evidence>
<dbReference type="Pfam" id="PF08736">
    <property type="entry name" value="FA"/>
    <property type="match status" value="1"/>
</dbReference>
<evidence type="ECO:0000259" key="19">
    <source>
        <dbReference type="PROSITE" id="PS50003"/>
    </source>
</evidence>
<dbReference type="InterPro" id="IPR000299">
    <property type="entry name" value="FERM_domain"/>
</dbReference>
<dbReference type="PRINTS" id="PR00935">
    <property type="entry name" value="BAND41"/>
</dbReference>
<feature type="region of interest" description="Disordered" evidence="18">
    <location>
        <begin position="385"/>
        <end position="408"/>
    </location>
</feature>
<feature type="region of interest" description="Disordered" evidence="18">
    <location>
        <begin position="1"/>
        <end position="38"/>
    </location>
</feature>
<dbReference type="SUPFAM" id="SSF48065">
    <property type="entry name" value="DBL homology domain (DH-domain)"/>
    <property type="match status" value="1"/>
</dbReference>
<dbReference type="InterPro" id="IPR018980">
    <property type="entry name" value="FERM_PH-like_C"/>
</dbReference>
<keyword evidence="7" id="KW-1003">Cell membrane</keyword>
<evidence type="ECO:0000256" key="1">
    <source>
        <dbReference type="ARBA" id="ARBA00004279"/>
    </source>
</evidence>
<keyword evidence="8" id="KW-0963">Cytoplasm</keyword>
<dbReference type="FunFam" id="2.30.29.30:FF:000002">
    <property type="entry name" value="Band 4.1-like protein 5 isoform 1"/>
    <property type="match status" value="1"/>
</dbReference>
<keyword evidence="9" id="KW-0771">Synaptosome</keyword>
<dbReference type="InterPro" id="IPR000798">
    <property type="entry name" value="Ez/rad/moesin-like"/>
</dbReference>
<dbReference type="GO" id="GO:0008092">
    <property type="term" value="F:cytoskeletal protein binding"/>
    <property type="evidence" value="ECO:0007669"/>
    <property type="project" value="InterPro"/>
</dbReference>
<dbReference type="SMART" id="SM00325">
    <property type="entry name" value="RhoGEF"/>
    <property type="match status" value="1"/>
</dbReference>